<evidence type="ECO:0000313" key="1">
    <source>
        <dbReference type="EMBL" id="QBK87077.1"/>
    </source>
</evidence>
<accession>A0A481YVY8</accession>
<proteinExistence type="predicted"/>
<protein>
    <submittedName>
        <fullName evidence="1">Uncharacterized protein</fullName>
    </submittedName>
</protein>
<gene>
    <name evidence="1" type="ORF">LCMAC103_04210</name>
</gene>
<organism evidence="1">
    <name type="scientific">Marseillevirus LCMAC103</name>
    <dbReference type="NCBI Taxonomy" id="2506604"/>
    <lineage>
        <taxon>Viruses</taxon>
        <taxon>Varidnaviria</taxon>
        <taxon>Bamfordvirae</taxon>
        <taxon>Nucleocytoviricota</taxon>
        <taxon>Megaviricetes</taxon>
        <taxon>Pimascovirales</taxon>
        <taxon>Pimascovirales incertae sedis</taxon>
        <taxon>Marseilleviridae</taxon>
    </lineage>
</organism>
<reference evidence="1" key="1">
    <citation type="journal article" date="2019" name="MBio">
        <title>Virus Genomes from Deep Sea Sediments Expand the Ocean Megavirome and Support Independent Origins of Viral Gigantism.</title>
        <authorList>
            <person name="Backstrom D."/>
            <person name="Yutin N."/>
            <person name="Jorgensen S.L."/>
            <person name="Dharamshi J."/>
            <person name="Homa F."/>
            <person name="Zaremba-Niedwiedzka K."/>
            <person name="Spang A."/>
            <person name="Wolf Y.I."/>
            <person name="Koonin E.V."/>
            <person name="Ettema T.J."/>
        </authorList>
    </citation>
    <scope>NUCLEOTIDE SEQUENCE</scope>
</reference>
<name>A0A481YVY8_9VIRU</name>
<dbReference type="EMBL" id="MK500342">
    <property type="protein sequence ID" value="QBK87077.1"/>
    <property type="molecule type" value="Genomic_DNA"/>
</dbReference>
<sequence>MATLVDRCLQMAEEKSSKTVGEIVAAVAGRSPRFRTLRATLAGKFKPGNLRVGGATLRPRKYAFCAGFQPIPVISLGAAPWKSLSPFFLGPVADAGNVENYWQFHKVWADVARQRQIKRPKNKPVRTIWVWPRETHVSASGEILPAYWRWRAAGFANAEPVRRPNGRQIPLFSLFRGKKLGLVEAREQVYIPAYRAAASRSPVFHRLLAKLRAGERLVLIDLDGPKLDLHPEGAVADPSRLQAWVARDADEKGRYFPYGHGYVLAALLLEYLGA</sequence>